<protein>
    <submittedName>
        <fullName evidence="1">Uncharacterized protein</fullName>
    </submittedName>
</protein>
<sequence length="791" mass="76126">MGIYRGAGGTGDAVNDATSQATITVLARDEAIVAKNAAQAAQTAAELAETNAETAATNSAVSAAAAALFTPSQTGNSGKYLKTDGTNTAWDDLNISTADISGVLPAVNGGTGQSSYAVGDLVYASTTTALSKLADVATGNVVISGGVGVAPSYGKVALTTHVSGVLPVANGGTNASTAGITSFNNITGYTAAGATGTTSTNLVFSTSPTLVTPNLGTPSAAVLTSATGLPLTTGVTGTLPLANGGTGATTDATARTALGATTLGANLFTITNPSAITFPRYNADNTVSALDAATFRTAIGAGTSSTTGTVTSVAALTLGTTGTDLSSTVATGTTTPVITLQVPTASASNRGALSAADWTTFNNKGSGTVTSVTGTAPVVSSGGTTPAISMAAATTSVSGYLTSTDWTTFNNKGSGSVTSVSVSSANGFAGTVATGTTTPAITVSTSITGVLKGNGTAISAATVGTDYSAGTSANTSGLVYSTTTTGALTTATGAQISSALGSTAISGNAATATSATTATNLASGANLQIPYQTSSGATSFIAAPTISSTYLQYNGTGFAWASSAGIGTVTSVAQSFTGGLISVSGSPITTAGTLALTVAGTSGGVPYFSSSSAWASSAALTQYGVVYGGGAGAAPVATAAGTTGQVLTATTSGAPTWATPASASFPSGTAMLFVQTSAPTGWTKLTNNDNKALRVVSGTAGTGGSVAFTTAFASGSTGAYTLATADIPSHSHLLDIAGGAGNPERFYADTWGGSTSITPNLTSQSTGGGGSHSHSLSLAVQYVDVIIATKD</sequence>
<organism evidence="1">
    <name type="scientific">uncultured Caudovirales phage</name>
    <dbReference type="NCBI Taxonomy" id="2100421"/>
    <lineage>
        <taxon>Viruses</taxon>
        <taxon>Duplodnaviria</taxon>
        <taxon>Heunggongvirae</taxon>
        <taxon>Uroviricota</taxon>
        <taxon>Caudoviricetes</taxon>
        <taxon>Peduoviridae</taxon>
        <taxon>Maltschvirus</taxon>
        <taxon>Maltschvirus maltsch</taxon>
    </lineage>
</organism>
<accession>A0A6J5MVD2</accession>
<name>A0A6J5MVD2_9CAUD</name>
<reference evidence="1" key="1">
    <citation type="submission" date="2020-04" db="EMBL/GenBank/DDBJ databases">
        <authorList>
            <person name="Chiriac C."/>
            <person name="Salcher M."/>
            <person name="Ghai R."/>
            <person name="Kavagutti S V."/>
        </authorList>
    </citation>
    <scope>NUCLEOTIDE SEQUENCE</scope>
</reference>
<evidence type="ECO:0000313" key="1">
    <source>
        <dbReference type="EMBL" id="CAB4147619.1"/>
    </source>
</evidence>
<proteinExistence type="predicted"/>
<dbReference type="EMBL" id="LR796486">
    <property type="protein sequence ID" value="CAB4147619.1"/>
    <property type="molecule type" value="Genomic_DNA"/>
</dbReference>
<gene>
    <name evidence="1" type="ORF">UFOVP507_38</name>
</gene>